<name>A0ABU1WJS9_9BURK</name>
<comment type="similarity">
    <text evidence="2">Belongs to the CPA3 antiporters (TC 2.A.63) subunit E family.</text>
</comment>
<evidence type="ECO:0000256" key="4">
    <source>
        <dbReference type="ARBA" id="ARBA00022692"/>
    </source>
</evidence>
<evidence type="ECO:0000313" key="9">
    <source>
        <dbReference type="Proteomes" id="UP001265700"/>
    </source>
</evidence>
<keyword evidence="3" id="KW-1003">Cell membrane</keyword>
<evidence type="ECO:0000256" key="7">
    <source>
        <dbReference type="SAM" id="Phobius"/>
    </source>
</evidence>
<dbReference type="EMBL" id="JAVDWU010000002">
    <property type="protein sequence ID" value="MDR7149296.1"/>
    <property type="molecule type" value="Genomic_DNA"/>
</dbReference>
<accession>A0ABU1WJS9</accession>
<dbReference type="Proteomes" id="UP001265700">
    <property type="component" value="Unassembled WGS sequence"/>
</dbReference>
<feature type="transmembrane region" description="Helical" evidence="7">
    <location>
        <begin position="12"/>
        <end position="33"/>
    </location>
</feature>
<dbReference type="Pfam" id="PF01899">
    <property type="entry name" value="MNHE"/>
    <property type="match status" value="1"/>
</dbReference>
<sequence length="182" mass="19756">MTEPATAPRLPASRATWLAHPVLSVLLGVSWLALSHSLALVHLLSALLIGLIVPRLLHPFLAPANRIDWIAALRLSAVVLKDVVLSNITVARLVLGPMSRPQPAWLPVPLATDHPRINALFATIITTTPGTVSCVVDEQRHVILVHALNCDDAQAMIDDMKNRYEAPLMRIFGQQGRTGSNT</sequence>
<evidence type="ECO:0000256" key="2">
    <source>
        <dbReference type="ARBA" id="ARBA00006228"/>
    </source>
</evidence>
<proteinExistence type="inferred from homology"/>
<dbReference type="RefSeq" id="WP_310313032.1">
    <property type="nucleotide sequence ID" value="NZ_JAVDWU010000002.1"/>
</dbReference>
<keyword evidence="9" id="KW-1185">Reference proteome</keyword>
<protein>
    <submittedName>
        <fullName evidence="8">Multicomponent K+:H+ antiporter subunit E</fullName>
    </submittedName>
</protein>
<evidence type="ECO:0000313" key="8">
    <source>
        <dbReference type="EMBL" id="MDR7149296.1"/>
    </source>
</evidence>
<evidence type="ECO:0000256" key="1">
    <source>
        <dbReference type="ARBA" id="ARBA00004651"/>
    </source>
</evidence>
<feature type="transmembrane region" description="Helical" evidence="7">
    <location>
        <begin position="39"/>
        <end position="57"/>
    </location>
</feature>
<keyword evidence="4 7" id="KW-0812">Transmembrane</keyword>
<evidence type="ECO:0000256" key="3">
    <source>
        <dbReference type="ARBA" id="ARBA00022475"/>
    </source>
</evidence>
<comment type="caution">
    <text evidence="8">The sequence shown here is derived from an EMBL/GenBank/DDBJ whole genome shotgun (WGS) entry which is preliminary data.</text>
</comment>
<evidence type="ECO:0000256" key="5">
    <source>
        <dbReference type="ARBA" id="ARBA00022989"/>
    </source>
</evidence>
<dbReference type="PANTHER" id="PTHR34584:SF1">
    <property type="entry name" value="NA(+)_H(+) ANTIPORTER SUBUNIT E1"/>
    <property type="match status" value="1"/>
</dbReference>
<dbReference type="PIRSF" id="PIRSF019239">
    <property type="entry name" value="MrpE"/>
    <property type="match status" value="1"/>
</dbReference>
<evidence type="ECO:0000256" key="6">
    <source>
        <dbReference type="ARBA" id="ARBA00023136"/>
    </source>
</evidence>
<keyword evidence="5 7" id="KW-1133">Transmembrane helix</keyword>
<comment type="subcellular location">
    <subcellularLocation>
        <location evidence="1">Cell membrane</location>
        <topology evidence="1">Multi-pass membrane protein</topology>
    </subcellularLocation>
</comment>
<organism evidence="8 9">
    <name type="scientific">Hydrogenophaga palleronii</name>
    <dbReference type="NCBI Taxonomy" id="65655"/>
    <lineage>
        <taxon>Bacteria</taxon>
        <taxon>Pseudomonadati</taxon>
        <taxon>Pseudomonadota</taxon>
        <taxon>Betaproteobacteria</taxon>
        <taxon>Burkholderiales</taxon>
        <taxon>Comamonadaceae</taxon>
        <taxon>Hydrogenophaga</taxon>
    </lineage>
</organism>
<dbReference type="PANTHER" id="PTHR34584">
    <property type="entry name" value="NA(+)/H(+) ANTIPORTER SUBUNIT E1"/>
    <property type="match status" value="1"/>
</dbReference>
<gene>
    <name evidence="8" type="ORF">J2W49_001245</name>
</gene>
<dbReference type="InterPro" id="IPR002758">
    <property type="entry name" value="Cation_antiport_E"/>
</dbReference>
<reference evidence="8 9" key="1">
    <citation type="submission" date="2023-07" db="EMBL/GenBank/DDBJ databases">
        <title>Sorghum-associated microbial communities from plants grown in Nebraska, USA.</title>
        <authorList>
            <person name="Schachtman D."/>
        </authorList>
    </citation>
    <scope>NUCLEOTIDE SEQUENCE [LARGE SCALE GENOMIC DNA]</scope>
    <source>
        <strain evidence="8 9">4249</strain>
    </source>
</reference>
<keyword evidence="6 7" id="KW-0472">Membrane</keyword>